<reference evidence="1" key="1">
    <citation type="submission" date="2017-02" db="UniProtKB">
        <authorList>
            <consortium name="WormBaseParasite"/>
        </authorList>
    </citation>
    <scope>IDENTIFICATION</scope>
</reference>
<protein>
    <submittedName>
        <fullName evidence="1">Ovule protein</fullName>
    </submittedName>
</protein>
<accession>A0A0N4VVH6</accession>
<name>A0A0N4VVH6_HAEPC</name>
<sequence length="62" mass="7519">LIPHQKLQLLQILHQRPLLLSLPEPPRRFLHRFPHRSIPRFPQRPSRHWPQLQLLSQPVSLE</sequence>
<dbReference type="AlphaFoldDB" id="A0A0N4VVH6"/>
<organism evidence="1">
    <name type="scientific">Haemonchus placei</name>
    <name type="common">Barber's pole worm</name>
    <dbReference type="NCBI Taxonomy" id="6290"/>
    <lineage>
        <taxon>Eukaryota</taxon>
        <taxon>Metazoa</taxon>
        <taxon>Ecdysozoa</taxon>
        <taxon>Nematoda</taxon>
        <taxon>Chromadorea</taxon>
        <taxon>Rhabditida</taxon>
        <taxon>Rhabditina</taxon>
        <taxon>Rhabditomorpha</taxon>
        <taxon>Strongyloidea</taxon>
        <taxon>Trichostrongylidae</taxon>
        <taxon>Haemonchus</taxon>
    </lineage>
</organism>
<dbReference type="WBParaSite" id="HPLM_0000129601-mRNA-1">
    <property type="protein sequence ID" value="HPLM_0000129601-mRNA-1"/>
    <property type="gene ID" value="HPLM_0000129601"/>
</dbReference>
<proteinExistence type="predicted"/>
<evidence type="ECO:0000313" key="1">
    <source>
        <dbReference type="WBParaSite" id="HPLM_0000129601-mRNA-1"/>
    </source>
</evidence>